<dbReference type="PANTHER" id="PTHR40763:SF4">
    <property type="entry name" value="DUF1707 DOMAIN-CONTAINING PROTEIN"/>
    <property type="match status" value="1"/>
</dbReference>
<reference evidence="3 4" key="1">
    <citation type="submission" date="2020-01" db="EMBL/GenBank/DDBJ databases">
        <title>Genetics and antimicrobial susceptibilities of Nocardia species isolated from the soil; a comparison with species isolated from humans.</title>
        <authorList>
            <person name="Carrasco G."/>
            <person name="Monzon S."/>
            <person name="Sansegundo M."/>
            <person name="Garcia E."/>
            <person name="Garrido N."/>
            <person name="Medina M.J."/>
            <person name="Villalon P."/>
            <person name="Ramirez-Arocha A.C."/>
            <person name="Jimenez P."/>
            <person name="Cuesta I."/>
            <person name="Valdezate S."/>
        </authorList>
    </citation>
    <scope>NUCLEOTIDE SEQUENCE [LARGE SCALE GENOMIC DNA]</scope>
    <source>
        <strain evidence="3 4">CNM20110639</strain>
    </source>
</reference>
<keyword evidence="1" id="KW-1133">Transmembrane helix</keyword>
<feature type="domain" description="DUF1707" evidence="2">
    <location>
        <begin position="7"/>
        <end position="59"/>
    </location>
</feature>
<evidence type="ECO:0000313" key="3">
    <source>
        <dbReference type="EMBL" id="NEW46076.1"/>
    </source>
</evidence>
<name>A0A6P1D613_9NOCA</name>
<accession>A0A6P1D613</accession>
<sequence>MTRNDQLRARDSDRVEACALIDAALQDGQLTEDEHAERTRSAMRATYFGELNGLIRDLQIPSDLAGSAVLHRDRPNRRWWIPVAVLTVAAVIGATAGVLRPEGADAPVVAVGSEQAEHVEPAQLPSLVTGSGFALFIDSYRREFGDAIADTVMVFPEFALTQRLEADRPVLYRFDAEGFEAQSSATVSWANGRPIDLGAIDLTALAGLLRGAPESVRLPDGAVDDLDIGYELSAPGDAGPVIDISVDDNGRTGRLVVDPAGKPLEIFPAD</sequence>
<protein>
    <submittedName>
        <fullName evidence="3">DUF1707 domain-containing protein</fullName>
    </submittedName>
</protein>
<dbReference type="EMBL" id="JAAGUZ010000042">
    <property type="protein sequence ID" value="NEW46076.1"/>
    <property type="molecule type" value="Genomic_DNA"/>
</dbReference>
<evidence type="ECO:0000256" key="1">
    <source>
        <dbReference type="SAM" id="Phobius"/>
    </source>
</evidence>
<keyword evidence="1" id="KW-0812">Transmembrane</keyword>
<feature type="transmembrane region" description="Helical" evidence="1">
    <location>
        <begin position="79"/>
        <end position="99"/>
    </location>
</feature>
<dbReference type="Pfam" id="PF08044">
    <property type="entry name" value="DUF1707"/>
    <property type="match status" value="1"/>
</dbReference>
<gene>
    <name evidence="3" type="ORF">GV789_16700</name>
</gene>
<evidence type="ECO:0000313" key="4">
    <source>
        <dbReference type="Proteomes" id="UP000468928"/>
    </source>
</evidence>
<dbReference type="InterPro" id="IPR012551">
    <property type="entry name" value="DUF1707_SHOCT-like"/>
</dbReference>
<dbReference type="AlphaFoldDB" id="A0A6P1D613"/>
<keyword evidence="1" id="KW-0472">Membrane</keyword>
<organism evidence="3 4">
    <name type="scientific">Nocardia cyriacigeorgica</name>
    <dbReference type="NCBI Taxonomy" id="135487"/>
    <lineage>
        <taxon>Bacteria</taxon>
        <taxon>Bacillati</taxon>
        <taxon>Actinomycetota</taxon>
        <taxon>Actinomycetes</taxon>
        <taxon>Mycobacteriales</taxon>
        <taxon>Nocardiaceae</taxon>
        <taxon>Nocardia</taxon>
    </lineage>
</organism>
<dbReference type="Proteomes" id="UP000468928">
    <property type="component" value="Unassembled WGS sequence"/>
</dbReference>
<dbReference type="RefSeq" id="WP_163829522.1">
    <property type="nucleotide sequence ID" value="NZ_JAAGUZ010000042.1"/>
</dbReference>
<dbReference type="PANTHER" id="PTHR40763">
    <property type="entry name" value="MEMBRANE PROTEIN-RELATED"/>
    <property type="match status" value="1"/>
</dbReference>
<comment type="caution">
    <text evidence="3">The sequence shown here is derived from an EMBL/GenBank/DDBJ whole genome shotgun (WGS) entry which is preliminary data.</text>
</comment>
<proteinExistence type="predicted"/>
<evidence type="ECO:0000259" key="2">
    <source>
        <dbReference type="Pfam" id="PF08044"/>
    </source>
</evidence>